<name>A0A1H0KC29_9GAMM</name>
<accession>A0A1H0KC29</accession>
<dbReference type="OrthoDB" id="6370236at2"/>
<dbReference type="EMBL" id="FNJJ01000001">
    <property type="protein sequence ID" value="SDO53393.1"/>
    <property type="molecule type" value="Genomic_DNA"/>
</dbReference>
<proteinExistence type="predicted"/>
<dbReference type="AlphaFoldDB" id="A0A1H0KC29"/>
<dbReference type="RefSeq" id="WP_090426226.1">
    <property type="nucleotide sequence ID" value="NZ_CP040349.1"/>
</dbReference>
<dbReference type="GeneID" id="300930008"/>
<evidence type="ECO:0000313" key="1">
    <source>
        <dbReference type="EMBL" id="SDO53393.1"/>
    </source>
</evidence>
<keyword evidence="2" id="KW-1185">Reference proteome</keyword>
<protein>
    <submittedName>
        <fullName evidence="1">Uncharacterized protein</fullName>
    </submittedName>
</protein>
<organism evidence="1 2">
    <name type="scientific">Ectopseudomonas guguanensis</name>
    <dbReference type="NCBI Taxonomy" id="1198456"/>
    <lineage>
        <taxon>Bacteria</taxon>
        <taxon>Pseudomonadati</taxon>
        <taxon>Pseudomonadota</taxon>
        <taxon>Gammaproteobacteria</taxon>
        <taxon>Pseudomonadales</taxon>
        <taxon>Pseudomonadaceae</taxon>
        <taxon>Ectopseudomonas</taxon>
    </lineage>
</organism>
<sequence>MPTSFLEIVELPDGRIALRRAEDEEALVTLDFSADAKAFLQGQHIEVAKAMLNVGVQMAGRMAEGDFSSEEDEGPRVLH</sequence>
<reference evidence="2" key="1">
    <citation type="submission" date="2016-10" db="EMBL/GenBank/DDBJ databases">
        <authorList>
            <person name="Varghese N."/>
            <person name="Submissions S."/>
        </authorList>
    </citation>
    <scope>NUCLEOTIDE SEQUENCE [LARGE SCALE GENOMIC DNA]</scope>
    <source>
        <strain evidence="2">JCM 18416</strain>
    </source>
</reference>
<dbReference type="Proteomes" id="UP000199460">
    <property type="component" value="Unassembled WGS sequence"/>
</dbReference>
<evidence type="ECO:0000313" key="2">
    <source>
        <dbReference type="Proteomes" id="UP000199460"/>
    </source>
</evidence>
<gene>
    <name evidence="1" type="ORF">SAMN05216213_101249</name>
</gene>